<name>A0A8J1UXQ1_OWEFU</name>
<dbReference type="AlphaFoldDB" id="A0A8J1UXQ1"/>
<evidence type="ECO:0000256" key="6">
    <source>
        <dbReference type="ARBA" id="ARBA00022989"/>
    </source>
</evidence>
<evidence type="ECO:0000256" key="9">
    <source>
        <dbReference type="ARBA" id="ARBA00030608"/>
    </source>
</evidence>
<dbReference type="GO" id="GO:0006120">
    <property type="term" value="P:mitochondrial electron transport, NADH to ubiquinone"/>
    <property type="evidence" value="ECO:0007669"/>
    <property type="project" value="InterPro"/>
</dbReference>
<evidence type="ECO:0000313" key="11">
    <source>
        <dbReference type="EMBL" id="CAH1772818.1"/>
    </source>
</evidence>
<organism evidence="11 12">
    <name type="scientific">Owenia fusiformis</name>
    <name type="common">Polychaete worm</name>
    <dbReference type="NCBI Taxonomy" id="6347"/>
    <lineage>
        <taxon>Eukaryota</taxon>
        <taxon>Metazoa</taxon>
        <taxon>Spiralia</taxon>
        <taxon>Lophotrochozoa</taxon>
        <taxon>Annelida</taxon>
        <taxon>Polychaeta</taxon>
        <taxon>Sedentaria</taxon>
        <taxon>Canalipalpata</taxon>
        <taxon>Sabellida</taxon>
        <taxon>Oweniida</taxon>
        <taxon>Oweniidae</taxon>
        <taxon>Owenia</taxon>
    </lineage>
</organism>
<keyword evidence="7" id="KW-0496">Mitochondrion</keyword>
<evidence type="ECO:0000256" key="5">
    <source>
        <dbReference type="ARBA" id="ARBA00022792"/>
    </source>
</evidence>
<evidence type="ECO:0000256" key="1">
    <source>
        <dbReference type="ARBA" id="ARBA00004292"/>
    </source>
</evidence>
<evidence type="ECO:0000256" key="10">
    <source>
        <dbReference type="ARBA" id="ARBA00031497"/>
    </source>
</evidence>
<evidence type="ECO:0000256" key="2">
    <source>
        <dbReference type="ARBA" id="ARBA00008699"/>
    </source>
</evidence>
<keyword evidence="12" id="KW-1185">Reference proteome</keyword>
<gene>
    <name evidence="11" type="ORF">OFUS_LOCUS519</name>
</gene>
<dbReference type="Proteomes" id="UP000749559">
    <property type="component" value="Unassembled WGS sequence"/>
</dbReference>
<evidence type="ECO:0000256" key="4">
    <source>
        <dbReference type="ARBA" id="ARBA00022692"/>
    </source>
</evidence>
<dbReference type="GO" id="GO:0005743">
    <property type="term" value="C:mitochondrial inner membrane"/>
    <property type="evidence" value="ECO:0007669"/>
    <property type="project" value="UniProtKB-SubCell"/>
</dbReference>
<evidence type="ECO:0000256" key="8">
    <source>
        <dbReference type="ARBA" id="ARBA00023136"/>
    </source>
</evidence>
<comment type="caution">
    <text evidence="11">The sequence shown here is derived from an EMBL/GenBank/DDBJ whole genome shotgun (WGS) entry which is preliminary data.</text>
</comment>
<sequence>MPDEVRKIYGNELYREYPSYTGITGRSHDARKFQRVHSPFWDTKDGTDMAYKVKASTFRLGGLGAVIGTCDCLLYSHPTTSLDGALRVGKWTGYMALAGGMYSSAVGLLANLRNEDGPVNHMLGGAMMGSVAGMAAKSTKVGSGMAVFLALSCGLLKQFVNEGVIFMPINKNSRFTYKEMGFLNHENRTFDTFRKEYPSLRDEVKG</sequence>
<protein>
    <recommendedName>
        <fullName evidence="3">NADH dehydrogenase [ubiquinone] 1 alpha subcomplex subunit 11</fullName>
    </recommendedName>
    <alternativeName>
        <fullName evidence="9">Complex I-B14.7</fullName>
    </alternativeName>
    <alternativeName>
        <fullName evidence="10">NADH-ubiquinone oxidoreductase subunit B14.7</fullName>
    </alternativeName>
</protein>
<dbReference type="PANTHER" id="PTHR21382">
    <property type="entry name" value="NADH-UBIQUINONE OXIDOREDUCTASE SUBUNIT"/>
    <property type="match status" value="1"/>
</dbReference>
<keyword evidence="8" id="KW-0472">Membrane</keyword>
<proteinExistence type="inferred from homology"/>
<dbReference type="PANTHER" id="PTHR21382:SF1">
    <property type="entry name" value="NADH DEHYDROGENASE [UBIQUINONE] 1 ALPHA SUBCOMPLEX SUBUNIT 11"/>
    <property type="match status" value="1"/>
</dbReference>
<reference evidence="11" key="1">
    <citation type="submission" date="2022-03" db="EMBL/GenBank/DDBJ databases">
        <authorList>
            <person name="Martin C."/>
        </authorList>
    </citation>
    <scope>NUCLEOTIDE SEQUENCE</scope>
</reference>
<comment type="subcellular location">
    <subcellularLocation>
        <location evidence="1">Mitochondrion inner membrane</location>
        <topology evidence="1">Multi-pass membrane protein</topology>
        <orientation evidence="1">Matrix side</orientation>
    </subcellularLocation>
</comment>
<accession>A0A8J1UXQ1</accession>
<keyword evidence="5" id="KW-0999">Mitochondrion inner membrane</keyword>
<dbReference type="GO" id="GO:0045271">
    <property type="term" value="C:respiratory chain complex I"/>
    <property type="evidence" value="ECO:0007669"/>
    <property type="project" value="InterPro"/>
</dbReference>
<comment type="similarity">
    <text evidence="2">Belongs to the complex I NDUFA11 subunit family.</text>
</comment>
<evidence type="ECO:0000256" key="7">
    <source>
        <dbReference type="ARBA" id="ARBA00023128"/>
    </source>
</evidence>
<dbReference type="EMBL" id="CAIIXF020000001">
    <property type="protein sequence ID" value="CAH1772818.1"/>
    <property type="molecule type" value="Genomic_DNA"/>
</dbReference>
<dbReference type="InterPro" id="IPR039205">
    <property type="entry name" value="NDUFA11"/>
</dbReference>
<evidence type="ECO:0000256" key="3">
    <source>
        <dbReference type="ARBA" id="ARBA00018191"/>
    </source>
</evidence>
<keyword evidence="6" id="KW-1133">Transmembrane helix</keyword>
<keyword evidence="4" id="KW-0812">Transmembrane</keyword>
<evidence type="ECO:0000313" key="12">
    <source>
        <dbReference type="Proteomes" id="UP000749559"/>
    </source>
</evidence>
<dbReference type="OrthoDB" id="1913277at2759"/>